<protein>
    <submittedName>
        <fullName evidence="4">ABC transporter substrate-binding protein</fullName>
    </submittedName>
</protein>
<dbReference type="PANTHER" id="PTHR35936:SF17">
    <property type="entry name" value="ARGININE-BINDING EXTRACELLULAR PROTEIN ARTP"/>
    <property type="match status" value="1"/>
</dbReference>
<dbReference type="Gene3D" id="3.40.190.10">
    <property type="entry name" value="Periplasmic binding protein-like II"/>
    <property type="match status" value="2"/>
</dbReference>
<proteinExistence type="predicted"/>
<evidence type="ECO:0000259" key="3">
    <source>
        <dbReference type="SMART" id="SM00062"/>
    </source>
</evidence>
<evidence type="ECO:0000313" key="4">
    <source>
        <dbReference type="EMBL" id="KAA5614049.1"/>
    </source>
</evidence>
<dbReference type="EMBL" id="VWPK01000003">
    <property type="protein sequence ID" value="KAA5614049.1"/>
    <property type="molecule type" value="Genomic_DNA"/>
</dbReference>
<dbReference type="CDD" id="cd01004">
    <property type="entry name" value="PBP2_MidA_like"/>
    <property type="match status" value="1"/>
</dbReference>
<evidence type="ECO:0000256" key="1">
    <source>
        <dbReference type="ARBA" id="ARBA00022729"/>
    </source>
</evidence>
<dbReference type="InterPro" id="IPR001638">
    <property type="entry name" value="Solute-binding_3/MltF_N"/>
</dbReference>
<dbReference type="OrthoDB" id="5419093at2"/>
<dbReference type="Pfam" id="PF00497">
    <property type="entry name" value="SBP_bac_3"/>
    <property type="match status" value="1"/>
</dbReference>
<dbReference type="RefSeq" id="WP_150038938.1">
    <property type="nucleotide sequence ID" value="NZ_OW485601.1"/>
</dbReference>
<evidence type="ECO:0000256" key="2">
    <source>
        <dbReference type="SAM" id="SignalP"/>
    </source>
</evidence>
<dbReference type="SMART" id="SM00062">
    <property type="entry name" value="PBPb"/>
    <property type="match status" value="1"/>
</dbReference>
<comment type="caution">
    <text evidence="4">The sequence shown here is derived from an EMBL/GenBank/DDBJ whole genome shotgun (WGS) entry which is preliminary data.</text>
</comment>
<dbReference type="AlphaFoldDB" id="A0A5M6J1G3"/>
<organism evidence="4 5">
    <name type="scientific">Rhodovastum atsumiense</name>
    <dbReference type="NCBI Taxonomy" id="504468"/>
    <lineage>
        <taxon>Bacteria</taxon>
        <taxon>Pseudomonadati</taxon>
        <taxon>Pseudomonadota</taxon>
        <taxon>Alphaproteobacteria</taxon>
        <taxon>Acetobacterales</taxon>
        <taxon>Acetobacteraceae</taxon>
        <taxon>Rhodovastum</taxon>
    </lineage>
</organism>
<dbReference type="PANTHER" id="PTHR35936">
    <property type="entry name" value="MEMBRANE-BOUND LYTIC MUREIN TRANSGLYCOSYLASE F"/>
    <property type="match status" value="1"/>
</dbReference>
<dbReference type="SUPFAM" id="SSF53850">
    <property type="entry name" value="Periplasmic binding protein-like II"/>
    <property type="match status" value="1"/>
</dbReference>
<feature type="signal peptide" evidence="2">
    <location>
        <begin position="1"/>
        <end position="22"/>
    </location>
</feature>
<accession>A0A5M6J1G3</accession>
<name>A0A5M6J1G3_9PROT</name>
<reference evidence="4 5" key="1">
    <citation type="submission" date="2019-09" db="EMBL/GenBank/DDBJ databases">
        <title>Genome sequence of Rhodovastum atsumiense, a diverse member of the Acetobacteraceae family of non-sulfur purple photosynthetic bacteria.</title>
        <authorList>
            <person name="Meyer T."/>
            <person name="Kyndt J."/>
        </authorList>
    </citation>
    <scope>NUCLEOTIDE SEQUENCE [LARGE SCALE GENOMIC DNA]</scope>
    <source>
        <strain evidence="4 5">DSM 21279</strain>
    </source>
</reference>
<keyword evidence="1 2" id="KW-0732">Signal</keyword>
<evidence type="ECO:0000313" key="5">
    <source>
        <dbReference type="Proteomes" id="UP000325255"/>
    </source>
</evidence>
<sequence>MRFLRLAAVAALAIGIGAAAQAAPVDLSPEQPGRPHTGPNRQAIALLPKNFSFATPGALTIATAPSSPPLSTYSTDTRTVVGSEPDFASLLAEALGLKLVLLPVSWAEWPLGLQSGKFDAVISNITVTEERKLKFDFSTYRKDDLGFHVATSSKITSIREPKDVAGLRIIVSSGTNQEKILLEWDRQNVAKGLKPVEIQYYNDQALRDLALQSGRADALLGPNAHGAYRAALDGRIRPVGIVNGGWPLTAEIAVATRKDSGLADAFTAAINGLIADGSYAKVLQRWNLEAEGVERSRTNPPGLPRS</sequence>
<gene>
    <name evidence="4" type="ORF">F1189_02255</name>
</gene>
<dbReference type="Proteomes" id="UP000325255">
    <property type="component" value="Unassembled WGS sequence"/>
</dbReference>
<feature type="domain" description="Solute-binding protein family 3/N-terminal" evidence="3">
    <location>
        <begin position="58"/>
        <end position="290"/>
    </location>
</feature>
<feature type="chain" id="PRO_5024297099" evidence="2">
    <location>
        <begin position="23"/>
        <end position="306"/>
    </location>
</feature>
<keyword evidence="5" id="KW-1185">Reference proteome</keyword>